<gene>
    <name evidence="2" type="ORF">Ade02nite_21170</name>
</gene>
<evidence type="ECO:0000256" key="1">
    <source>
        <dbReference type="SAM" id="MobiDB-lite"/>
    </source>
</evidence>
<reference evidence="2 3" key="1">
    <citation type="submission" date="2021-01" db="EMBL/GenBank/DDBJ databases">
        <title>Whole genome shotgun sequence of Actinoplanes deccanensis NBRC 13994.</title>
        <authorList>
            <person name="Komaki H."/>
            <person name="Tamura T."/>
        </authorList>
    </citation>
    <scope>NUCLEOTIDE SEQUENCE [LARGE SCALE GENOMIC DNA]</scope>
    <source>
        <strain evidence="2 3">NBRC 13994</strain>
    </source>
</reference>
<evidence type="ECO:0000313" key="3">
    <source>
        <dbReference type="Proteomes" id="UP000609879"/>
    </source>
</evidence>
<comment type="caution">
    <text evidence="2">The sequence shown here is derived from an EMBL/GenBank/DDBJ whole genome shotgun (WGS) entry which is preliminary data.</text>
</comment>
<dbReference type="Proteomes" id="UP000609879">
    <property type="component" value="Unassembled WGS sequence"/>
</dbReference>
<feature type="region of interest" description="Disordered" evidence="1">
    <location>
        <begin position="52"/>
        <end position="72"/>
    </location>
</feature>
<name>A0ABQ3Y0F0_9ACTN</name>
<accession>A0ABQ3Y0F0</accession>
<protein>
    <submittedName>
        <fullName evidence="2">Uncharacterized protein</fullName>
    </submittedName>
</protein>
<keyword evidence="3" id="KW-1185">Reference proteome</keyword>
<sequence length="72" mass="7952">MSFAFVCAKEDEQGPNRTHQTSIVMSRCPHCGKHAVAGYWCEEEGCEHQDVDPDDELTGHGEGKCELTEVNA</sequence>
<dbReference type="RefSeq" id="WP_203761394.1">
    <property type="nucleotide sequence ID" value="NZ_BAAABO010000029.1"/>
</dbReference>
<dbReference type="EMBL" id="BOMI01000033">
    <property type="protein sequence ID" value="GID73476.1"/>
    <property type="molecule type" value="Genomic_DNA"/>
</dbReference>
<evidence type="ECO:0000313" key="2">
    <source>
        <dbReference type="EMBL" id="GID73476.1"/>
    </source>
</evidence>
<organism evidence="2 3">
    <name type="scientific">Paractinoplanes deccanensis</name>
    <dbReference type="NCBI Taxonomy" id="113561"/>
    <lineage>
        <taxon>Bacteria</taxon>
        <taxon>Bacillati</taxon>
        <taxon>Actinomycetota</taxon>
        <taxon>Actinomycetes</taxon>
        <taxon>Micromonosporales</taxon>
        <taxon>Micromonosporaceae</taxon>
        <taxon>Paractinoplanes</taxon>
    </lineage>
</organism>
<proteinExistence type="predicted"/>